<dbReference type="STRING" id="1797247.A2419_03450"/>
<dbReference type="SUPFAM" id="SSF81330">
    <property type="entry name" value="Gated mechanosensitive channel"/>
    <property type="match status" value="1"/>
</dbReference>
<dbReference type="EMBL" id="MEXB01000004">
    <property type="protein sequence ID" value="OGC88780.1"/>
    <property type="molecule type" value="Genomic_DNA"/>
</dbReference>
<comment type="function">
    <text evidence="10">Channel that opens in response to stretch forces in the membrane lipid bilayer. May participate in the regulation of osmotic pressure changes within the cell.</text>
</comment>
<feature type="transmembrane region" description="Helical" evidence="10">
    <location>
        <begin position="68"/>
        <end position="88"/>
    </location>
</feature>
<evidence type="ECO:0000256" key="1">
    <source>
        <dbReference type="ARBA" id="ARBA00004651"/>
    </source>
</evidence>
<feature type="transmembrane region" description="Helical" evidence="10">
    <location>
        <begin position="12"/>
        <end position="34"/>
    </location>
</feature>
<evidence type="ECO:0000256" key="7">
    <source>
        <dbReference type="ARBA" id="ARBA00023065"/>
    </source>
</evidence>
<comment type="subunit">
    <text evidence="10">Homopentamer.</text>
</comment>
<evidence type="ECO:0000256" key="2">
    <source>
        <dbReference type="ARBA" id="ARBA00007254"/>
    </source>
</evidence>
<evidence type="ECO:0000256" key="3">
    <source>
        <dbReference type="ARBA" id="ARBA00022448"/>
    </source>
</evidence>
<evidence type="ECO:0000256" key="8">
    <source>
        <dbReference type="ARBA" id="ARBA00023136"/>
    </source>
</evidence>
<gene>
    <name evidence="10" type="primary">mscL</name>
    <name evidence="11" type="ORF">A2419_03450</name>
</gene>
<dbReference type="PANTHER" id="PTHR30266:SF2">
    <property type="entry name" value="LARGE-CONDUCTANCE MECHANOSENSITIVE CHANNEL"/>
    <property type="match status" value="1"/>
</dbReference>
<dbReference type="HAMAP" id="MF_00115">
    <property type="entry name" value="MscL"/>
    <property type="match status" value="1"/>
</dbReference>
<comment type="similarity">
    <text evidence="2 10">Belongs to the MscL family.</text>
</comment>
<organism evidence="11 12">
    <name type="scientific">Candidatus Adlerbacteria bacterium RIFOXYC1_FULL_48_26</name>
    <dbReference type="NCBI Taxonomy" id="1797247"/>
    <lineage>
        <taxon>Bacteria</taxon>
        <taxon>Candidatus Adleribacteriota</taxon>
    </lineage>
</organism>
<accession>A0A1F4Y491</accession>
<keyword evidence="5 10" id="KW-0812">Transmembrane</keyword>
<dbReference type="InterPro" id="IPR019823">
    <property type="entry name" value="Mechanosensitive_channel_CS"/>
</dbReference>
<evidence type="ECO:0000313" key="11">
    <source>
        <dbReference type="EMBL" id="OGC88780.1"/>
    </source>
</evidence>
<evidence type="ECO:0000256" key="6">
    <source>
        <dbReference type="ARBA" id="ARBA00022989"/>
    </source>
</evidence>
<keyword evidence="9 10" id="KW-0407">Ion channel</keyword>
<dbReference type="Pfam" id="PF01741">
    <property type="entry name" value="MscL"/>
    <property type="match status" value="1"/>
</dbReference>
<dbReference type="InterPro" id="IPR001185">
    <property type="entry name" value="MS_channel"/>
</dbReference>
<comment type="subcellular location">
    <subcellularLocation>
        <location evidence="1 10">Cell membrane</location>
        <topology evidence="1 10">Multi-pass membrane protein</topology>
    </subcellularLocation>
</comment>
<evidence type="ECO:0000256" key="4">
    <source>
        <dbReference type="ARBA" id="ARBA00022475"/>
    </source>
</evidence>
<dbReference type="Gene3D" id="1.10.1200.120">
    <property type="entry name" value="Large-conductance mechanosensitive channel, MscL, domain 1"/>
    <property type="match status" value="1"/>
</dbReference>
<dbReference type="AlphaFoldDB" id="A0A1F4Y491"/>
<dbReference type="GO" id="GO:0005886">
    <property type="term" value="C:plasma membrane"/>
    <property type="evidence" value="ECO:0007669"/>
    <property type="project" value="UniProtKB-SubCell"/>
</dbReference>
<sequence length="123" mass="13816">MKGFRNFILRGNVVDLAVGVMVGAAFSSVVNSLVKDLFTPLISALVRQPDFSKFAFTFRGVEFPYGDFLNSLVSFLIIAVTIYFFVVLPVNKLTTHWKGSPEAPKKTNEEKLLEEIRDLLKTK</sequence>
<keyword evidence="6 10" id="KW-1133">Transmembrane helix</keyword>
<keyword evidence="7 10" id="KW-0406">Ion transport</keyword>
<protein>
    <recommendedName>
        <fullName evidence="10">Large-conductance mechanosensitive channel</fullName>
    </recommendedName>
</protein>
<name>A0A1F4Y491_9BACT</name>
<evidence type="ECO:0000313" key="12">
    <source>
        <dbReference type="Proteomes" id="UP000176568"/>
    </source>
</evidence>
<keyword evidence="3 10" id="KW-0813">Transport</keyword>
<keyword evidence="8 10" id="KW-0472">Membrane</keyword>
<evidence type="ECO:0000256" key="5">
    <source>
        <dbReference type="ARBA" id="ARBA00022692"/>
    </source>
</evidence>
<dbReference type="Proteomes" id="UP000176568">
    <property type="component" value="Unassembled WGS sequence"/>
</dbReference>
<evidence type="ECO:0000256" key="10">
    <source>
        <dbReference type="HAMAP-Rule" id="MF_00115"/>
    </source>
</evidence>
<reference evidence="11 12" key="1">
    <citation type="journal article" date="2016" name="Nat. Commun.">
        <title>Thousands of microbial genomes shed light on interconnected biogeochemical processes in an aquifer system.</title>
        <authorList>
            <person name="Anantharaman K."/>
            <person name="Brown C.T."/>
            <person name="Hug L.A."/>
            <person name="Sharon I."/>
            <person name="Castelle C.J."/>
            <person name="Probst A.J."/>
            <person name="Thomas B.C."/>
            <person name="Singh A."/>
            <person name="Wilkins M.J."/>
            <person name="Karaoz U."/>
            <person name="Brodie E.L."/>
            <person name="Williams K.H."/>
            <person name="Hubbard S.S."/>
            <person name="Banfield J.F."/>
        </authorList>
    </citation>
    <scope>NUCLEOTIDE SEQUENCE [LARGE SCALE GENOMIC DNA]</scope>
</reference>
<keyword evidence="4 10" id="KW-1003">Cell membrane</keyword>
<dbReference type="PRINTS" id="PR01264">
    <property type="entry name" value="MECHCHANNEL"/>
</dbReference>
<dbReference type="InterPro" id="IPR037673">
    <property type="entry name" value="MSC/AndL"/>
</dbReference>
<dbReference type="PANTHER" id="PTHR30266">
    <property type="entry name" value="MECHANOSENSITIVE CHANNEL MSCL"/>
    <property type="match status" value="1"/>
</dbReference>
<proteinExistence type="inferred from homology"/>
<comment type="caution">
    <text evidence="11">The sequence shown here is derived from an EMBL/GenBank/DDBJ whole genome shotgun (WGS) entry which is preliminary data.</text>
</comment>
<dbReference type="NCBIfam" id="TIGR00220">
    <property type="entry name" value="mscL"/>
    <property type="match status" value="1"/>
</dbReference>
<dbReference type="InterPro" id="IPR036019">
    <property type="entry name" value="MscL_channel"/>
</dbReference>
<dbReference type="PROSITE" id="PS01327">
    <property type="entry name" value="MSCL"/>
    <property type="match status" value="1"/>
</dbReference>
<dbReference type="GO" id="GO:0008381">
    <property type="term" value="F:mechanosensitive monoatomic ion channel activity"/>
    <property type="evidence" value="ECO:0007669"/>
    <property type="project" value="UniProtKB-UniRule"/>
</dbReference>
<evidence type="ECO:0000256" key="9">
    <source>
        <dbReference type="ARBA" id="ARBA00023303"/>
    </source>
</evidence>